<dbReference type="Proteomes" id="UP001165135">
    <property type="component" value="Unassembled WGS sequence"/>
</dbReference>
<organism evidence="1 2">
    <name type="scientific">Actinoallomurus iriomotensis</name>
    <dbReference type="NCBI Taxonomy" id="478107"/>
    <lineage>
        <taxon>Bacteria</taxon>
        <taxon>Bacillati</taxon>
        <taxon>Actinomycetota</taxon>
        <taxon>Actinomycetes</taxon>
        <taxon>Streptosporangiales</taxon>
        <taxon>Thermomonosporaceae</taxon>
        <taxon>Actinoallomurus</taxon>
    </lineage>
</organism>
<gene>
    <name evidence="1" type="ORF">Airi01_023480</name>
</gene>
<reference evidence="1" key="1">
    <citation type="submission" date="2023-03" db="EMBL/GenBank/DDBJ databases">
        <title>Actinoallomurus iriomotensis NBRC 103681.</title>
        <authorList>
            <person name="Ichikawa N."/>
            <person name="Sato H."/>
            <person name="Tonouchi N."/>
        </authorList>
    </citation>
    <scope>NUCLEOTIDE SEQUENCE</scope>
    <source>
        <strain evidence="1">NBRC 103681</strain>
    </source>
</reference>
<evidence type="ECO:0000313" key="1">
    <source>
        <dbReference type="EMBL" id="GLY74081.1"/>
    </source>
</evidence>
<dbReference type="Pfam" id="PF19564">
    <property type="entry name" value="DUF6086"/>
    <property type="match status" value="1"/>
</dbReference>
<dbReference type="InterPro" id="IPR045732">
    <property type="entry name" value="DUF6086"/>
</dbReference>
<dbReference type="AlphaFoldDB" id="A0A9W6RE22"/>
<comment type="caution">
    <text evidence="1">The sequence shown here is derived from an EMBL/GenBank/DDBJ whole genome shotgun (WGS) entry which is preliminary data.</text>
</comment>
<protein>
    <submittedName>
        <fullName evidence="1">Uncharacterized protein</fullName>
    </submittedName>
</protein>
<dbReference type="EMBL" id="BSTJ01000002">
    <property type="protein sequence ID" value="GLY74081.1"/>
    <property type="molecule type" value="Genomic_DNA"/>
</dbReference>
<dbReference type="RefSeq" id="WP_285619752.1">
    <property type="nucleotide sequence ID" value="NZ_BSTJ01000002.1"/>
</dbReference>
<sequence>MSYIFDIGDETVWSPSLRTGRLYVGLTSCIADLEGRPSGLVANAEDMYALDPDEFRSLVDAVYANFSSTDHHVYRGQLRGWLLTSLVLLQRAQLGLPVVKATDEDLQQDLAAYAKSMPT</sequence>
<proteinExistence type="predicted"/>
<name>A0A9W6RE22_9ACTN</name>
<evidence type="ECO:0000313" key="2">
    <source>
        <dbReference type="Proteomes" id="UP001165135"/>
    </source>
</evidence>
<accession>A0A9W6RE22</accession>